<feature type="region of interest" description="Disordered" evidence="1">
    <location>
        <begin position="133"/>
        <end position="163"/>
    </location>
</feature>
<proteinExistence type="predicted"/>
<evidence type="ECO:0000256" key="1">
    <source>
        <dbReference type="SAM" id="MobiDB-lite"/>
    </source>
</evidence>
<protein>
    <submittedName>
        <fullName evidence="2">Uncharacterized protein</fullName>
    </submittedName>
</protein>
<organism evidence="2 3">
    <name type="scientific">Phytophthora pseudosyringae</name>
    <dbReference type="NCBI Taxonomy" id="221518"/>
    <lineage>
        <taxon>Eukaryota</taxon>
        <taxon>Sar</taxon>
        <taxon>Stramenopiles</taxon>
        <taxon>Oomycota</taxon>
        <taxon>Peronosporomycetes</taxon>
        <taxon>Peronosporales</taxon>
        <taxon>Peronosporaceae</taxon>
        <taxon>Phytophthora</taxon>
    </lineage>
</organism>
<name>A0A8T1V5H9_9STRA</name>
<sequence>MSSSYSIQSTTTTSAPRFKATMSRAGWPPQLHQRPQLVDFDFDADFCFDGRPDIDFHLDDDDWQRHVVLERHHQLQLRVQRHGRWLGHRNPRQGHGQVFVHHRGCVCQRPGNGTQDNMAFMNNLNIDYTGADSSPQGYATGEGSATTTQSTAFGGSLADASDS</sequence>
<gene>
    <name evidence="2" type="ORF">PHYPSEUDO_000455</name>
</gene>
<accession>A0A8T1V5H9</accession>
<evidence type="ECO:0000313" key="3">
    <source>
        <dbReference type="Proteomes" id="UP000694044"/>
    </source>
</evidence>
<evidence type="ECO:0000313" key="2">
    <source>
        <dbReference type="EMBL" id="KAG7375623.1"/>
    </source>
</evidence>
<dbReference type="EMBL" id="JAGDFM010001034">
    <property type="protein sequence ID" value="KAG7375623.1"/>
    <property type="molecule type" value="Genomic_DNA"/>
</dbReference>
<feature type="compositionally biased region" description="Polar residues" evidence="1">
    <location>
        <begin position="133"/>
        <end position="153"/>
    </location>
</feature>
<comment type="caution">
    <text evidence="2">The sequence shown here is derived from an EMBL/GenBank/DDBJ whole genome shotgun (WGS) entry which is preliminary data.</text>
</comment>
<dbReference type="OrthoDB" id="128815at2759"/>
<reference evidence="2" key="1">
    <citation type="submission" date="2021-02" db="EMBL/GenBank/DDBJ databases">
        <authorList>
            <person name="Palmer J.M."/>
        </authorList>
    </citation>
    <scope>NUCLEOTIDE SEQUENCE</scope>
    <source>
        <strain evidence="2">SCRP734</strain>
    </source>
</reference>
<keyword evidence="3" id="KW-1185">Reference proteome</keyword>
<dbReference type="Proteomes" id="UP000694044">
    <property type="component" value="Unassembled WGS sequence"/>
</dbReference>
<dbReference type="AlphaFoldDB" id="A0A8T1V5H9"/>